<evidence type="ECO:0000256" key="5">
    <source>
        <dbReference type="SAM" id="MobiDB-lite"/>
    </source>
</evidence>
<keyword evidence="8" id="KW-1185">Reference proteome</keyword>
<sequence>MTTPQSLHHALLRPCILHILRAAGYHTTRPSVLDTLTDLAARYMLMLAQTTANHAALNHTEPELALEISITDVRMAMQDCGALAPENLLEEQEFNGQEDLRGVEGFIEWAMGAGNHEIRRVALEGPEGAKEDYLTALKKKHSAADEESRYNGTVLGRPTEPRAVKVEGSDITSLKEWAERLRKPPAPTSVQTSSSRRQSSALSSLGDEVMLDMDF</sequence>
<dbReference type="GO" id="GO:0005634">
    <property type="term" value="C:nucleus"/>
    <property type="evidence" value="ECO:0007669"/>
    <property type="project" value="UniProtKB-SubCell"/>
</dbReference>
<dbReference type="KEGG" id="psco:LY89DRAFT_655216"/>
<dbReference type="Pfam" id="PF07524">
    <property type="entry name" value="Bromo_TP"/>
    <property type="match status" value="1"/>
</dbReference>
<organism evidence="7 8">
    <name type="scientific">Mollisia scopiformis</name>
    <name type="common">Conifer needle endophyte fungus</name>
    <name type="synonym">Phialocephala scopiformis</name>
    <dbReference type="NCBI Taxonomy" id="149040"/>
    <lineage>
        <taxon>Eukaryota</taxon>
        <taxon>Fungi</taxon>
        <taxon>Dikarya</taxon>
        <taxon>Ascomycota</taxon>
        <taxon>Pezizomycotina</taxon>
        <taxon>Leotiomycetes</taxon>
        <taxon>Helotiales</taxon>
        <taxon>Mollisiaceae</taxon>
        <taxon>Mollisia</taxon>
    </lineage>
</organism>
<evidence type="ECO:0000256" key="3">
    <source>
        <dbReference type="ARBA" id="ARBA00023163"/>
    </source>
</evidence>
<dbReference type="AlphaFoldDB" id="A0A194WTV8"/>
<comment type="subcellular location">
    <subcellularLocation>
        <location evidence="1">Nucleus</location>
    </subcellularLocation>
</comment>
<reference evidence="7 8" key="1">
    <citation type="submission" date="2015-10" db="EMBL/GenBank/DDBJ databases">
        <title>Full genome of DAOMC 229536 Phialocephala scopiformis, a fungal endophyte of spruce producing the potent anti-insectan compound rugulosin.</title>
        <authorList>
            <consortium name="DOE Joint Genome Institute"/>
            <person name="Walker A.K."/>
            <person name="Frasz S.L."/>
            <person name="Seifert K.A."/>
            <person name="Miller J.D."/>
            <person name="Mondo S.J."/>
            <person name="Labutti K."/>
            <person name="Lipzen A."/>
            <person name="Dockter R."/>
            <person name="Kennedy M."/>
            <person name="Grigoriev I.V."/>
            <person name="Spatafora J.W."/>
        </authorList>
    </citation>
    <scope>NUCLEOTIDE SEQUENCE [LARGE SCALE GENOMIC DNA]</scope>
    <source>
        <strain evidence="7 8">CBS 120377</strain>
    </source>
</reference>
<feature type="domain" description="Bromodomain associated" evidence="6">
    <location>
        <begin position="5"/>
        <end position="86"/>
    </location>
</feature>
<protein>
    <recommendedName>
        <fullName evidence="6">Bromodomain associated domain-containing protein</fullName>
    </recommendedName>
</protein>
<dbReference type="SMART" id="SM00576">
    <property type="entry name" value="BTP"/>
    <property type="match status" value="1"/>
</dbReference>
<dbReference type="Gene3D" id="1.10.20.10">
    <property type="entry name" value="Histone, subunit A"/>
    <property type="match status" value="1"/>
</dbReference>
<proteinExistence type="predicted"/>
<evidence type="ECO:0000313" key="8">
    <source>
        <dbReference type="Proteomes" id="UP000070700"/>
    </source>
</evidence>
<evidence type="ECO:0000256" key="1">
    <source>
        <dbReference type="ARBA" id="ARBA00004123"/>
    </source>
</evidence>
<dbReference type="STRING" id="149040.A0A194WTV8"/>
<evidence type="ECO:0000256" key="2">
    <source>
        <dbReference type="ARBA" id="ARBA00023015"/>
    </source>
</evidence>
<evidence type="ECO:0000313" key="7">
    <source>
        <dbReference type="EMBL" id="KUJ11390.1"/>
    </source>
</evidence>
<evidence type="ECO:0000259" key="6">
    <source>
        <dbReference type="SMART" id="SM00576"/>
    </source>
</evidence>
<feature type="region of interest" description="Disordered" evidence="5">
    <location>
        <begin position="175"/>
        <end position="215"/>
    </location>
</feature>
<dbReference type="InParanoid" id="A0A194WTV8"/>
<keyword evidence="4" id="KW-0539">Nucleus</keyword>
<keyword evidence="2" id="KW-0805">Transcription regulation</keyword>
<feature type="compositionally biased region" description="Low complexity" evidence="5">
    <location>
        <begin position="188"/>
        <end position="205"/>
    </location>
</feature>
<keyword evidence="3" id="KW-0804">Transcription</keyword>
<dbReference type="RefSeq" id="XP_018065745.1">
    <property type="nucleotide sequence ID" value="XM_018212334.1"/>
</dbReference>
<dbReference type="OrthoDB" id="5402929at2759"/>
<dbReference type="InterPro" id="IPR006565">
    <property type="entry name" value="BTP"/>
</dbReference>
<feature type="region of interest" description="Disordered" evidence="5">
    <location>
        <begin position="140"/>
        <end position="162"/>
    </location>
</feature>
<evidence type="ECO:0000256" key="4">
    <source>
        <dbReference type="ARBA" id="ARBA00023242"/>
    </source>
</evidence>
<dbReference type="Proteomes" id="UP000070700">
    <property type="component" value="Unassembled WGS sequence"/>
</dbReference>
<accession>A0A194WTV8</accession>
<dbReference type="EMBL" id="KQ947427">
    <property type="protein sequence ID" value="KUJ11390.1"/>
    <property type="molecule type" value="Genomic_DNA"/>
</dbReference>
<gene>
    <name evidence="7" type="ORF">LY89DRAFT_655216</name>
</gene>
<dbReference type="GeneID" id="28822060"/>
<dbReference type="CDD" id="cd00076">
    <property type="entry name" value="HFD_SF"/>
    <property type="match status" value="1"/>
</dbReference>
<dbReference type="InterPro" id="IPR009072">
    <property type="entry name" value="Histone-fold"/>
</dbReference>
<name>A0A194WTV8_MOLSC</name>
<dbReference type="GO" id="GO:0046982">
    <property type="term" value="F:protein heterodimerization activity"/>
    <property type="evidence" value="ECO:0007669"/>
    <property type="project" value="InterPro"/>
</dbReference>